<organism evidence="1 2">
    <name type="scientific">Larinioides sclopetarius</name>
    <dbReference type="NCBI Taxonomy" id="280406"/>
    <lineage>
        <taxon>Eukaryota</taxon>
        <taxon>Metazoa</taxon>
        <taxon>Ecdysozoa</taxon>
        <taxon>Arthropoda</taxon>
        <taxon>Chelicerata</taxon>
        <taxon>Arachnida</taxon>
        <taxon>Araneae</taxon>
        <taxon>Araneomorphae</taxon>
        <taxon>Entelegynae</taxon>
        <taxon>Araneoidea</taxon>
        <taxon>Araneidae</taxon>
        <taxon>Larinioides</taxon>
    </lineage>
</organism>
<dbReference type="Proteomes" id="UP001497382">
    <property type="component" value="Unassembled WGS sequence"/>
</dbReference>
<reference evidence="1 2" key="1">
    <citation type="submission" date="2024-04" db="EMBL/GenBank/DDBJ databases">
        <authorList>
            <person name="Rising A."/>
            <person name="Reimegard J."/>
            <person name="Sonavane S."/>
            <person name="Akerstrom W."/>
            <person name="Nylinder S."/>
            <person name="Hedman E."/>
            <person name="Kallberg Y."/>
        </authorList>
    </citation>
    <scope>NUCLEOTIDE SEQUENCE [LARGE SCALE GENOMIC DNA]</scope>
</reference>
<dbReference type="EMBL" id="CAXIEN010000168">
    <property type="protein sequence ID" value="CAL1283454.1"/>
    <property type="molecule type" value="Genomic_DNA"/>
</dbReference>
<protein>
    <submittedName>
        <fullName evidence="1">Uncharacterized protein</fullName>
    </submittedName>
</protein>
<comment type="caution">
    <text evidence="1">The sequence shown here is derived from an EMBL/GenBank/DDBJ whole genome shotgun (WGS) entry which is preliminary data.</text>
</comment>
<gene>
    <name evidence="1" type="ORF">LARSCL_LOCUS12611</name>
</gene>
<name>A0AAV2AJQ6_9ARAC</name>
<keyword evidence="2" id="KW-1185">Reference proteome</keyword>
<proteinExistence type="predicted"/>
<evidence type="ECO:0000313" key="1">
    <source>
        <dbReference type="EMBL" id="CAL1283454.1"/>
    </source>
</evidence>
<accession>A0AAV2AJQ6</accession>
<sequence>MLKPGMQTFFCEHLEGVSRALSEKCQVIVNRKGVILQHDNIQKEDTFGGRTELT</sequence>
<dbReference type="AlphaFoldDB" id="A0AAV2AJQ6"/>
<evidence type="ECO:0000313" key="2">
    <source>
        <dbReference type="Proteomes" id="UP001497382"/>
    </source>
</evidence>